<proteinExistence type="predicted"/>
<dbReference type="Proteomes" id="UP001275315">
    <property type="component" value="Unassembled WGS sequence"/>
</dbReference>
<evidence type="ECO:0000313" key="3">
    <source>
        <dbReference type="Proteomes" id="UP001275315"/>
    </source>
</evidence>
<reference evidence="2 3" key="1">
    <citation type="submission" date="2023-10" db="EMBL/GenBank/DDBJ databases">
        <title>Virgibacillus soli CC-YMP-6 genome.</title>
        <authorList>
            <person name="Miliotis G."/>
            <person name="Sengupta P."/>
            <person name="Hameed A."/>
            <person name="Chuvochina M."/>
            <person name="Mcdonagh F."/>
            <person name="Simpson A.C."/>
            <person name="Singh N.K."/>
            <person name="Rekha P.D."/>
            <person name="Raman K."/>
            <person name="Hugenholtz P."/>
            <person name="Venkateswaran K."/>
        </authorList>
    </citation>
    <scope>NUCLEOTIDE SEQUENCE [LARGE SCALE GENOMIC DNA]</scope>
    <source>
        <strain evidence="2 3">CC-YMP-6</strain>
    </source>
</reference>
<gene>
    <name evidence="2" type="ORF">RWD45_04010</name>
</gene>
<organism evidence="2 3">
    <name type="scientific">Paracerasibacillus soli</name>
    <dbReference type="NCBI Taxonomy" id="480284"/>
    <lineage>
        <taxon>Bacteria</taxon>
        <taxon>Bacillati</taxon>
        <taxon>Bacillota</taxon>
        <taxon>Bacilli</taxon>
        <taxon>Bacillales</taxon>
        <taxon>Bacillaceae</taxon>
        <taxon>Paracerasibacillus</taxon>
    </lineage>
</organism>
<dbReference type="InterPro" id="IPR038454">
    <property type="entry name" value="DnaA_N_sf"/>
</dbReference>
<keyword evidence="3" id="KW-1185">Reference proteome</keyword>
<feature type="domain" description="DnaA N-terminal" evidence="1">
    <location>
        <begin position="61"/>
        <end position="120"/>
    </location>
</feature>
<sequence>MNKIVSEDIYKIIDKERIKSALDNGNLNEATILLKYSSLSRQEFDNILLNHPSANKRSYDDIWVQILDLISIKVSVPQYNTWFVHTNGIINEDTLIVFCKNEFQRYFLVDQYQEFIEATVEEVTGIKYRVIFETE</sequence>
<name>A0ABU5CNK9_9BACI</name>
<dbReference type="EMBL" id="JAWDIQ010000001">
    <property type="protein sequence ID" value="MDY0407926.1"/>
    <property type="molecule type" value="Genomic_DNA"/>
</dbReference>
<dbReference type="Pfam" id="PF11638">
    <property type="entry name" value="DnaA_N"/>
    <property type="match status" value="1"/>
</dbReference>
<evidence type="ECO:0000259" key="1">
    <source>
        <dbReference type="Pfam" id="PF11638"/>
    </source>
</evidence>
<dbReference type="Gene3D" id="3.30.300.180">
    <property type="match status" value="1"/>
</dbReference>
<dbReference type="RefSeq" id="WP_320378702.1">
    <property type="nucleotide sequence ID" value="NZ_JAWDIQ010000001.1"/>
</dbReference>
<comment type="caution">
    <text evidence="2">The sequence shown here is derived from an EMBL/GenBank/DDBJ whole genome shotgun (WGS) entry which is preliminary data.</text>
</comment>
<accession>A0ABU5CNK9</accession>
<dbReference type="InterPro" id="IPR024633">
    <property type="entry name" value="DnaA_N_dom"/>
</dbReference>
<evidence type="ECO:0000313" key="2">
    <source>
        <dbReference type="EMBL" id="MDY0407926.1"/>
    </source>
</evidence>
<protein>
    <submittedName>
        <fullName evidence="2">DnaA N-terminal domain-containing protein</fullName>
    </submittedName>
</protein>